<name>C3LU06_VIBCM</name>
<reference evidence="1 2" key="1">
    <citation type="journal article" date="2008" name="PLoS ONE">
        <title>A recalibrated molecular clock and independent origins for the cholera pandemic clones.</title>
        <authorList>
            <person name="Feng L."/>
            <person name="Reeves P.R."/>
            <person name="Lan R."/>
            <person name="Ren Y."/>
            <person name="Gao C."/>
            <person name="Zhou Z."/>
            <person name="Ren Y."/>
            <person name="Cheng J."/>
            <person name="Wang W."/>
            <person name="Wang J."/>
            <person name="Qian W."/>
            <person name="Li D."/>
            <person name="Wang L."/>
        </authorList>
    </citation>
    <scope>NUCLEOTIDE SEQUENCE [LARGE SCALE GENOMIC DNA]</scope>
    <source>
        <strain evidence="1 2">M66-2</strain>
    </source>
</reference>
<organism evidence="1 2">
    <name type="scientific">Vibrio cholerae serotype O1 (strain M66-2)</name>
    <dbReference type="NCBI Taxonomy" id="579112"/>
    <lineage>
        <taxon>Bacteria</taxon>
        <taxon>Pseudomonadati</taxon>
        <taxon>Pseudomonadota</taxon>
        <taxon>Gammaproteobacteria</taxon>
        <taxon>Vibrionales</taxon>
        <taxon>Vibrionaceae</taxon>
        <taxon>Vibrio</taxon>
    </lineage>
</organism>
<evidence type="ECO:0000313" key="2">
    <source>
        <dbReference type="Proteomes" id="UP000001217"/>
    </source>
</evidence>
<dbReference type="KEGG" id="vcm:VCM66_1065"/>
<dbReference type="Proteomes" id="UP000001217">
    <property type="component" value="Chromosome I"/>
</dbReference>
<dbReference type="HOGENOM" id="CLU_3399037_0_0_6"/>
<gene>
    <name evidence="1" type="ordered locus">VCM66_1065</name>
</gene>
<proteinExistence type="predicted"/>
<sequence length="31" mass="3887">MPFGYLWQGKFQYAWLWLKRKHTRFLATLKA</sequence>
<protein>
    <submittedName>
        <fullName evidence="1">Uncharacterized protein</fullName>
    </submittedName>
</protein>
<evidence type="ECO:0000313" key="1">
    <source>
        <dbReference type="EMBL" id="ACP05382.1"/>
    </source>
</evidence>
<dbReference type="AlphaFoldDB" id="C3LU06"/>
<dbReference type="EMBL" id="CP001233">
    <property type="protein sequence ID" value="ACP05382.1"/>
    <property type="molecule type" value="Genomic_DNA"/>
</dbReference>
<accession>C3LU06</accession>